<evidence type="ECO:0000313" key="1">
    <source>
        <dbReference type="EMBL" id="MBQ0936450.1"/>
    </source>
</evidence>
<organism evidence="1 2">
    <name type="scientific">Ideonella paludis</name>
    <dbReference type="NCBI Taxonomy" id="1233411"/>
    <lineage>
        <taxon>Bacteria</taxon>
        <taxon>Pseudomonadati</taxon>
        <taxon>Pseudomonadota</taxon>
        <taxon>Betaproteobacteria</taxon>
        <taxon>Burkholderiales</taxon>
        <taxon>Sphaerotilaceae</taxon>
        <taxon>Ideonella</taxon>
    </lineage>
</organism>
<dbReference type="RefSeq" id="WP_210809804.1">
    <property type="nucleotide sequence ID" value="NZ_JAGQDG010000005.1"/>
</dbReference>
<proteinExistence type="predicted"/>
<name>A0ABS5DZ69_9BURK</name>
<sequence length="111" mass="11922">MATPDVLVDRIEPDGMVVCSNGYTAVPIGTTFTAICKTRVTASLPDFATVELGVAARVALTLDEVFVFRKSLAEVPAGYSAGLRLHGEGLRDLSRLLGERQPGEFVHFRVS</sequence>
<keyword evidence="2" id="KW-1185">Reference proteome</keyword>
<dbReference type="Proteomes" id="UP000672097">
    <property type="component" value="Unassembled WGS sequence"/>
</dbReference>
<evidence type="ECO:0000313" key="2">
    <source>
        <dbReference type="Proteomes" id="UP000672097"/>
    </source>
</evidence>
<accession>A0ABS5DZ69</accession>
<gene>
    <name evidence="1" type="ORF">KAK11_14000</name>
</gene>
<protein>
    <submittedName>
        <fullName evidence="1">Uncharacterized protein</fullName>
    </submittedName>
</protein>
<comment type="caution">
    <text evidence="1">The sequence shown here is derived from an EMBL/GenBank/DDBJ whole genome shotgun (WGS) entry which is preliminary data.</text>
</comment>
<reference evidence="1 2" key="1">
    <citation type="submission" date="2021-04" db="EMBL/GenBank/DDBJ databases">
        <title>The genome sequence of type strain Ideonella paludis KCTC 32238.</title>
        <authorList>
            <person name="Liu Y."/>
        </authorList>
    </citation>
    <scope>NUCLEOTIDE SEQUENCE [LARGE SCALE GENOMIC DNA]</scope>
    <source>
        <strain evidence="1 2">KCTC 32238</strain>
    </source>
</reference>
<dbReference type="EMBL" id="JAGQDG010000005">
    <property type="protein sequence ID" value="MBQ0936450.1"/>
    <property type="molecule type" value="Genomic_DNA"/>
</dbReference>